<organism evidence="3 4">
    <name type="scientific">Lysobacter gummosus</name>
    <dbReference type="NCBI Taxonomy" id="262324"/>
    <lineage>
        <taxon>Bacteria</taxon>
        <taxon>Pseudomonadati</taxon>
        <taxon>Pseudomonadota</taxon>
        <taxon>Gammaproteobacteria</taxon>
        <taxon>Lysobacterales</taxon>
        <taxon>Lysobacteraceae</taxon>
        <taxon>Lysobacter</taxon>
    </lineage>
</organism>
<dbReference type="RefSeq" id="WP_148649066.1">
    <property type="nucleotide sequence ID" value="NZ_CP011131.1"/>
</dbReference>
<evidence type="ECO:0000313" key="4">
    <source>
        <dbReference type="Proteomes" id="UP000829194"/>
    </source>
</evidence>
<keyword evidence="4" id="KW-1185">Reference proteome</keyword>
<protein>
    <submittedName>
        <fullName evidence="3">Uncharacterized protein</fullName>
    </submittedName>
</protein>
<evidence type="ECO:0000256" key="2">
    <source>
        <dbReference type="SAM" id="Phobius"/>
    </source>
</evidence>
<reference evidence="3 4" key="1">
    <citation type="submission" date="2022-03" db="EMBL/GenBank/DDBJ databases">
        <title>Complete genome sequence of Lysobacter capsici VKM B-2533 and Lysobacter gummosus 10.1.1, promising sources of lytic agents.</title>
        <authorList>
            <person name="Tarlachkov S.V."/>
            <person name="Kudryakova I.V."/>
            <person name="Afoshin A.S."/>
            <person name="Leontyevskaya E.A."/>
            <person name="Leontyevskaya N.V."/>
        </authorList>
    </citation>
    <scope>NUCLEOTIDE SEQUENCE [LARGE SCALE GENOMIC DNA]</scope>
    <source>
        <strain evidence="3 4">10.1.1</strain>
    </source>
</reference>
<feature type="region of interest" description="Disordered" evidence="1">
    <location>
        <begin position="1"/>
        <end position="26"/>
    </location>
</feature>
<evidence type="ECO:0000256" key="1">
    <source>
        <dbReference type="SAM" id="MobiDB-lite"/>
    </source>
</evidence>
<accession>A0ABY3XAV9</accession>
<feature type="transmembrane region" description="Helical" evidence="2">
    <location>
        <begin position="47"/>
        <end position="67"/>
    </location>
</feature>
<name>A0ABY3XAV9_9GAMM</name>
<dbReference type="EMBL" id="CP093547">
    <property type="protein sequence ID" value="UNP29110.1"/>
    <property type="molecule type" value="Genomic_DNA"/>
</dbReference>
<proteinExistence type="predicted"/>
<gene>
    <name evidence="3" type="ORF">MOV92_21995</name>
</gene>
<dbReference type="Proteomes" id="UP000829194">
    <property type="component" value="Chromosome"/>
</dbReference>
<keyword evidence="2" id="KW-0472">Membrane</keyword>
<keyword evidence="2" id="KW-1133">Transmembrane helix</keyword>
<feature type="compositionally biased region" description="Basic and acidic residues" evidence="1">
    <location>
        <begin position="16"/>
        <end position="26"/>
    </location>
</feature>
<keyword evidence="2" id="KW-0812">Transmembrane</keyword>
<sequence length="295" mass="31985">MRRFSAGRELFPGDVDPDRGHTSFEGRHPLALHASTTRTSTMTTHRFPIAIAIVFSMAAAVAAPAAAAAEPAIAAMPAELEMQFALSAVPAPLREKAGVYVLDPKVGYLRKREASNGIDCVVERTVWEFNDFRDDIYIPLCYDAAGAANYLRAIMDTAALRAQGFKPAALKAEIASRYSNKTYRVPDKAGLSYMVAPIMRTVGPPDMKVHTMAMPHFMFYAPGVSNADIGAVPDLADHASLLNPFIDKQGIAEQSYMIQLVGAAEKAKIMSDEKPLIDALCAYRDVLCLQSGAHH</sequence>
<evidence type="ECO:0000313" key="3">
    <source>
        <dbReference type="EMBL" id="UNP29110.1"/>
    </source>
</evidence>